<proteinExistence type="predicted"/>
<dbReference type="Proteomes" id="UP001062846">
    <property type="component" value="Chromosome 2"/>
</dbReference>
<reference evidence="1" key="1">
    <citation type="submission" date="2022-02" db="EMBL/GenBank/DDBJ databases">
        <title>Plant Genome Project.</title>
        <authorList>
            <person name="Zhang R.-G."/>
        </authorList>
    </citation>
    <scope>NUCLEOTIDE SEQUENCE</scope>
    <source>
        <strain evidence="1">AT1</strain>
    </source>
</reference>
<evidence type="ECO:0000313" key="2">
    <source>
        <dbReference type="Proteomes" id="UP001062846"/>
    </source>
</evidence>
<keyword evidence="2" id="KW-1185">Reference proteome</keyword>
<comment type="caution">
    <text evidence="1">The sequence shown here is derived from an EMBL/GenBank/DDBJ whole genome shotgun (WGS) entry which is preliminary data.</text>
</comment>
<sequence length="362" mass="40376">MAPLSLVGIVVCSAIRAALMDGLSEVSDRAVAHVERSRGCFLLDEIKMATHNFDDARVIEIGGFGKVYQGYINNGATVVAIKRLNAESQQGAREFWTELEMLSELRHTHLVELIGYCKEGHEMIVVYEFIPRGTLTDHLYKRRTTKTNTSTSLTWEQRLNICIGAAHGLEHLHAGTNQIFIHRDVKTTNILLDENWVAKISNFGLSKGPTSLSITHISTAVKGTFGYLDPDYFDTHRLTTKSDVYAFGVVMLEVLCGKPAVDTKPGKEPINLVHWAKPFIKKGKLARLVDPSLNGQIGRRCLKSFIVLANNCVHKSPKSRPTMAEVSNRLEHALSQQRGRTEGIMTKGFQSFMHCFKNKIGQ</sequence>
<gene>
    <name evidence="1" type="ORF">RHMOL_Rhmol02G0072100</name>
</gene>
<name>A0ACC0PP64_RHOML</name>
<accession>A0ACC0PP64</accession>
<protein>
    <submittedName>
        <fullName evidence="1">Uncharacterized protein</fullName>
    </submittedName>
</protein>
<organism evidence="1 2">
    <name type="scientific">Rhododendron molle</name>
    <name type="common">Chinese azalea</name>
    <name type="synonym">Azalea mollis</name>
    <dbReference type="NCBI Taxonomy" id="49168"/>
    <lineage>
        <taxon>Eukaryota</taxon>
        <taxon>Viridiplantae</taxon>
        <taxon>Streptophyta</taxon>
        <taxon>Embryophyta</taxon>
        <taxon>Tracheophyta</taxon>
        <taxon>Spermatophyta</taxon>
        <taxon>Magnoliopsida</taxon>
        <taxon>eudicotyledons</taxon>
        <taxon>Gunneridae</taxon>
        <taxon>Pentapetalae</taxon>
        <taxon>asterids</taxon>
        <taxon>Ericales</taxon>
        <taxon>Ericaceae</taxon>
        <taxon>Ericoideae</taxon>
        <taxon>Rhodoreae</taxon>
        <taxon>Rhododendron</taxon>
    </lineage>
</organism>
<evidence type="ECO:0000313" key="1">
    <source>
        <dbReference type="EMBL" id="KAI8566822.1"/>
    </source>
</evidence>
<dbReference type="EMBL" id="CM046389">
    <property type="protein sequence ID" value="KAI8566822.1"/>
    <property type="molecule type" value="Genomic_DNA"/>
</dbReference>